<dbReference type="EMBL" id="JAKOGI010001535">
    <property type="protein sequence ID" value="KAJ8425143.1"/>
    <property type="molecule type" value="Genomic_DNA"/>
</dbReference>
<organism evidence="1 2">
    <name type="scientific">Carnegiea gigantea</name>
    <dbReference type="NCBI Taxonomy" id="171969"/>
    <lineage>
        <taxon>Eukaryota</taxon>
        <taxon>Viridiplantae</taxon>
        <taxon>Streptophyta</taxon>
        <taxon>Embryophyta</taxon>
        <taxon>Tracheophyta</taxon>
        <taxon>Spermatophyta</taxon>
        <taxon>Magnoliopsida</taxon>
        <taxon>eudicotyledons</taxon>
        <taxon>Gunneridae</taxon>
        <taxon>Pentapetalae</taxon>
        <taxon>Caryophyllales</taxon>
        <taxon>Cactineae</taxon>
        <taxon>Cactaceae</taxon>
        <taxon>Cactoideae</taxon>
        <taxon>Echinocereeae</taxon>
        <taxon>Carnegiea</taxon>
    </lineage>
</organism>
<comment type="caution">
    <text evidence="1">The sequence shown here is derived from an EMBL/GenBank/DDBJ whole genome shotgun (WGS) entry which is preliminary data.</text>
</comment>
<dbReference type="Proteomes" id="UP001153076">
    <property type="component" value="Unassembled WGS sequence"/>
</dbReference>
<protein>
    <submittedName>
        <fullName evidence="1">Uncharacterized protein</fullName>
    </submittedName>
</protein>
<accession>A0A9Q1GS56</accession>
<name>A0A9Q1GS56_9CARY</name>
<keyword evidence="2" id="KW-1185">Reference proteome</keyword>
<dbReference type="OrthoDB" id="1698855at2759"/>
<dbReference type="AlphaFoldDB" id="A0A9Q1GS56"/>
<reference evidence="1" key="1">
    <citation type="submission" date="2022-04" db="EMBL/GenBank/DDBJ databases">
        <title>Carnegiea gigantea Genome sequencing and assembly v2.</title>
        <authorList>
            <person name="Copetti D."/>
            <person name="Sanderson M.J."/>
            <person name="Burquez A."/>
            <person name="Wojciechowski M.F."/>
        </authorList>
    </citation>
    <scope>NUCLEOTIDE SEQUENCE</scope>
    <source>
        <strain evidence="1">SGP5-SGP5p</strain>
        <tissue evidence="1">Aerial part</tissue>
    </source>
</reference>
<evidence type="ECO:0000313" key="2">
    <source>
        <dbReference type="Proteomes" id="UP001153076"/>
    </source>
</evidence>
<gene>
    <name evidence="1" type="ORF">Cgig2_021442</name>
</gene>
<evidence type="ECO:0000313" key="1">
    <source>
        <dbReference type="EMBL" id="KAJ8425143.1"/>
    </source>
</evidence>
<proteinExistence type="predicted"/>
<sequence length="155" mass="17716">MNSEALAAYQAYLVEPSKHFAYITYIYLPFQDHQFFNAPAKLGSMMSIPTGTHSMPLSVEMRNEPTHCYTIDLRKDICPHQAEDFHLWPRNDADHYTVLQKKGHRTRCEALKAPSRNNGGMGILDHGFRVVLPLMKSPYGVLCLLCMKIQEHPVL</sequence>